<dbReference type="Proteomes" id="UP000245639">
    <property type="component" value="Unassembled WGS sequence"/>
</dbReference>
<keyword evidence="3" id="KW-1185">Reference proteome</keyword>
<gene>
    <name evidence="2" type="ORF">C8D89_10273</name>
</gene>
<protein>
    <submittedName>
        <fullName evidence="2">Uncharacterized protein</fullName>
    </submittedName>
</protein>
<evidence type="ECO:0000313" key="3">
    <source>
        <dbReference type="Proteomes" id="UP000245639"/>
    </source>
</evidence>
<name>A0A2U1FL34_9PSEU</name>
<comment type="caution">
    <text evidence="2">The sequence shown here is derived from an EMBL/GenBank/DDBJ whole genome shotgun (WGS) entry which is preliminary data.</text>
</comment>
<feature type="compositionally biased region" description="Basic and acidic residues" evidence="1">
    <location>
        <begin position="14"/>
        <end position="23"/>
    </location>
</feature>
<proteinExistence type="predicted"/>
<evidence type="ECO:0000313" key="2">
    <source>
        <dbReference type="EMBL" id="PVZ12925.1"/>
    </source>
</evidence>
<reference evidence="2 3" key="1">
    <citation type="submission" date="2018-04" db="EMBL/GenBank/DDBJ databases">
        <title>Genomic Encyclopedia of Type Strains, Phase IV (KMG-IV): sequencing the most valuable type-strain genomes for metagenomic binning, comparative biology and taxonomic classification.</title>
        <authorList>
            <person name="Goeker M."/>
        </authorList>
    </citation>
    <scope>NUCLEOTIDE SEQUENCE [LARGE SCALE GENOMIC DNA]</scope>
    <source>
        <strain evidence="2 3">DSM 45771</strain>
    </source>
</reference>
<evidence type="ECO:0000256" key="1">
    <source>
        <dbReference type="SAM" id="MobiDB-lite"/>
    </source>
</evidence>
<dbReference type="EMBL" id="QEKW01000002">
    <property type="protein sequence ID" value="PVZ12925.1"/>
    <property type="molecule type" value="Genomic_DNA"/>
</dbReference>
<organism evidence="2 3">
    <name type="scientific">Actinomycetospora cinnamomea</name>
    <dbReference type="NCBI Taxonomy" id="663609"/>
    <lineage>
        <taxon>Bacteria</taxon>
        <taxon>Bacillati</taxon>
        <taxon>Actinomycetota</taxon>
        <taxon>Actinomycetes</taxon>
        <taxon>Pseudonocardiales</taxon>
        <taxon>Pseudonocardiaceae</taxon>
        <taxon>Actinomycetospora</taxon>
    </lineage>
</organism>
<feature type="region of interest" description="Disordered" evidence="1">
    <location>
        <begin position="1"/>
        <end position="29"/>
    </location>
</feature>
<sequence length="29" mass="3109">MSSGGDMAPPVFTELHEDGDLAHRGRRVA</sequence>
<accession>A0A2U1FL34</accession>
<dbReference type="AlphaFoldDB" id="A0A2U1FL34"/>